<keyword evidence="3" id="KW-1185">Reference proteome</keyword>
<evidence type="ECO:0000256" key="1">
    <source>
        <dbReference type="SAM" id="SignalP"/>
    </source>
</evidence>
<evidence type="ECO:0000313" key="2">
    <source>
        <dbReference type="EnsemblPlants" id="Kaladp0024s0720.1.v1.1"/>
    </source>
</evidence>
<keyword evidence="1" id="KW-0732">Signal</keyword>
<sequence>MANGIVASLLLLFLFAASAFAGSDVPFIVAQKKATLKRIKPDVERISVSIDIYNQGTTTVYDVSLNDVSWPQDSFVVSGNLSVSWEKLDAGSVLSHSYELEAKEKGVFQGSPALITYRIPTQAALLEAYSTPLLPLDILAVRPAESKLNLVHANCEY</sequence>
<dbReference type="Gramene" id="Kaladp0024s0720.1.v1.1">
    <property type="protein sequence ID" value="Kaladp0024s0720.1.v1.1"/>
    <property type="gene ID" value="Kaladp0024s0720.v1.1"/>
</dbReference>
<dbReference type="Pfam" id="PF05753">
    <property type="entry name" value="TRAP_beta"/>
    <property type="match status" value="1"/>
</dbReference>
<evidence type="ECO:0000313" key="3">
    <source>
        <dbReference type="Proteomes" id="UP000594263"/>
    </source>
</evidence>
<dbReference type="EnsemblPlants" id="Kaladp0024s0720.1.v1.1">
    <property type="protein sequence ID" value="Kaladp0024s0720.1.v1.1"/>
    <property type="gene ID" value="Kaladp0024s0720.v1.1"/>
</dbReference>
<dbReference type="PANTHER" id="PTHR12861">
    <property type="entry name" value="TRANSLOCON-ASSOCIATED PROTEIN, BETA SUBUNIT PRECURSOR TRAP-BETA SIGNAL SEQUENCE RECEPTOR BETA SUBUNIT"/>
    <property type="match status" value="1"/>
</dbReference>
<organism evidence="2 3">
    <name type="scientific">Kalanchoe fedtschenkoi</name>
    <name type="common">Lavender scallops</name>
    <name type="synonym">South American air plant</name>
    <dbReference type="NCBI Taxonomy" id="63787"/>
    <lineage>
        <taxon>Eukaryota</taxon>
        <taxon>Viridiplantae</taxon>
        <taxon>Streptophyta</taxon>
        <taxon>Embryophyta</taxon>
        <taxon>Tracheophyta</taxon>
        <taxon>Spermatophyta</taxon>
        <taxon>Magnoliopsida</taxon>
        <taxon>eudicotyledons</taxon>
        <taxon>Gunneridae</taxon>
        <taxon>Pentapetalae</taxon>
        <taxon>Saxifragales</taxon>
        <taxon>Crassulaceae</taxon>
        <taxon>Kalanchoe</taxon>
    </lineage>
</organism>
<feature type="signal peptide" evidence="1">
    <location>
        <begin position="1"/>
        <end position="21"/>
    </location>
</feature>
<proteinExistence type="predicted"/>
<reference evidence="2" key="1">
    <citation type="submission" date="2021-01" db="UniProtKB">
        <authorList>
            <consortium name="EnsemblPlants"/>
        </authorList>
    </citation>
    <scope>IDENTIFICATION</scope>
</reference>
<dbReference type="Proteomes" id="UP000594263">
    <property type="component" value="Unplaced"/>
</dbReference>
<protein>
    <recommendedName>
        <fullName evidence="4">Translocon-associated protein subunit beta</fullName>
    </recommendedName>
</protein>
<dbReference type="AlphaFoldDB" id="A0A7N0T8E0"/>
<accession>A0A7N0T8E0</accession>
<name>A0A7N0T8E0_KALFE</name>
<dbReference type="GO" id="GO:0005783">
    <property type="term" value="C:endoplasmic reticulum"/>
    <property type="evidence" value="ECO:0007669"/>
    <property type="project" value="TreeGrafter"/>
</dbReference>
<dbReference type="OMA" id="VHANCEY"/>
<dbReference type="PANTHER" id="PTHR12861:SF3">
    <property type="entry name" value="TRANSLOCON-ASSOCIATED PROTEIN SUBUNIT BETA"/>
    <property type="match status" value="1"/>
</dbReference>
<evidence type="ECO:0008006" key="4">
    <source>
        <dbReference type="Google" id="ProtNLM"/>
    </source>
</evidence>
<feature type="chain" id="PRO_5029455799" description="Translocon-associated protein subunit beta" evidence="1">
    <location>
        <begin position="22"/>
        <end position="157"/>
    </location>
</feature>